<protein>
    <submittedName>
        <fullName evidence="8">Winged helix-turn-helix domain-containing protein</fullName>
    </submittedName>
</protein>
<sequence length="131" mass="13846">MRYCLLGPTRVLTADGDELPVGGPRVRALLTTLALRPGRALPVSVLVDEVWFGDEPPADAGGALQALVGRLRKALGRDRIHSADGGYRLGAEREDVDLFRFERLAADGSAALAAGDAGRAAELLDEALGLW</sequence>
<dbReference type="EMBL" id="JAWJZF010000155">
    <property type="protein sequence ID" value="MDX2290757.1"/>
    <property type="molecule type" value="Genomic_DNA"/>
</dbReference>
<dbReference type="PROSITE" id="PS51755">
    <property type="entry name" value="OMPR_PHOB"/>
    <property type="match status" value="1"/>
</dbReference>
<dbReference type="SMART" id="SM00862">
    <property type="entry name" value="Trans_reg_C"/>
    <property type="match status" value="1"/>
</dbReference>
<evidence type="ECO:0000313" key="8">
    <source>
        <dbReference type="EMBL" id="MDX2290757.1"/>
    </source>
</evidence>
<keyword evidence="5" id="KW-0804">Transcription</keyword>
<dbReference type="InterPro" id="IPR036388">
    <property type="entry name" value="WH-like_DNA-bd_sf"/>
</dbReference>
<feature type="domain" description="OmpR/PhoB-type" evidence="7">
    <location>
        <begin position="1"/>
        <end position="91"/>
    </location>
</feature>
<evidence type="ECO:0000256" key="5">
    <source>
        <dbReference type="ARBA" id="ARBA00023163"/>
    </source>
</evidence>
<dbReference type="InterPro" id="IPR005158">
    <property type="entry name" value="BTAD"/>
</dbReference>
<proteinExistence type="inferred from homology"/>
<evidence type="ECO:0000313" key="9">
    <source>
        <dbReference type="Proteomes" id="UP001278571"/>
    </source>
</evidence>
<keyword evidence="2" id="KW-0902">Two-component regulatory system</keyword>
<dbReference type="Pfam" id="PF03704">
    <property type="entry name" value="BTAD"/>
    <property type="match status" value="1"/>
</dbReference>
<dbReference type="Proteomes" id="UP001278571">
    <property type="component" value="Unassembled WGS sequence"/>
</dbReference>
<dbReference type="Gene3D" id="1.25.40.10">
    <property type="entry name" value="Tetratricopeptide repeat domain"/>
    <property type="match status" value="1"/>
</dbReference>
<name>A0ABU4JZ53_9ACTN</name>
<keyword evidence="4 6" id="KW-0238">DNA-binding</keyword>
<dbReference type="InterPro" id="IPR001867">
    <property type="entry name" value="OmpR/PhoB-type_DNA-bd"/>
</dbReference>
<dbReference type="InterPro" id="IPR011990">
    <property type="entry name" value="TPR-like_helical_dom_sf"/>
</dbReference>
<evidence type="ECO:0000256" key="4">
    <source>
        <dbReference type="ARBA" id="ARBA00023125"/>
    </source>
</evidence>
<organism evidence="8 9">
    <name type="scientific">Streptomyces roseolus</name>
    <dbReference type="NCBI Taxonomy" id="67358"/>
    <lineage>
        <taxon>Bacteria</taxon>
        <taxon>Bacillati</taxon>
        <taxon>Actinomycetota</taxon>
        <taxon>Actinomycetes</taxon>
        <taxon>Kitasatosporales</taxon>
        <taxon>Streptomycetaceae</taxon>
        <taxon>Streptomyces</taxon>
    </lineage>
</organism>
<evidence type="ECO:0000256" key="1">
    <source>
        <dbReference type="ARBA" id="ARBA00005820"/>
    </source>
</evidence>
<evidence type="ECO:0000256" key="6">
    <source>
        <dbReference type="PROSITE-ProRule" id="PRU01091"/>
    </source>
</evidence>
<dbReference type="InterPro" id="IPR016032">
    <property type="entry name" value="Sig_transdc_resp-reg_C-effctor"/>
</dbReference>
<dbReference type="Pfam" id="PF00486">
    <property type="entry name" value="Trans_reg_C"/>
    <property type="match status" value="1"/>
</dbReference>
<feature type="non-terminal residue" evidence="8">
    <location>
        <position position="131"/>
    </location>
</feature>
<dbReference type="SUPFAM" id="SSF46894">
    <property type="entry name" value="C-terminal effector domain of the bipartite response regulators"/>
    <property type="match status" value="1"/>
</dbReference>
<dbReference type="RefSeq" id="WP_319007353.1">
    <property type="nucleotide sequence ID" value="NZ_JAWJZF010000155.1"/>
</dbReference>
<accession>A0ABU4JZ53</accession>
<dbReference type="PANTHER" id="PTHR35807">
    <property type="entry name" value="TRANSCRIPTIONAL REGULATOR REDD-RELATED"/>
    <property type="match status" value="1"/>
</dbReference>
<dbReference type="Gene3D" id="1.10.10.10">
    <property type="entry name" value="Winged helix-like DNA-binding domain superfamily/Winged helix DNA-binding domain"/>
    <property type="match status" value="1"/>
</dbReference>
<gene>
    <name evidence="8" type="ORF">R2363_00920</name>
</gene>
<reference evidence="8 9" key="1">
    <citation type="submission" date="2023-10" db="EMBL/GenBank/DDBJ databases">
        <authorList>
            <person name="Wang X.X."/>
        </authorList>
    </citation>
    <scope>NUCLEOTIDE SEQUENCE [LARGE SCALE GENOMIC DNA]</scope>
    <source>
        <strain evidence="8 9">NBRC 12816</strain>
    </source>
</reference>
<comment type="similarity">
    <text evidence="1">Belongs to the AfsR/DnrI/RedD regulatory family.</text>
</comment>
<evidence type="ECO:0000256" key="2">
    <source>
        <dbReference type="ARBA" id="ARBA00023012"/>
    </source>
</evidence>
<dbReference type="PANTHER" id="PTHR35807:SF1">
    <property type="entry name" value="TRANSCRIPTIONAL REGULATOR REDD"/>
    <property type="match status" value="1"/>
</dbReference>
<comment type="caution">
    <text evidence="8">The sequence shown here is derived from an EMBL/GenBank/DDBJ whole genome shotgun (WGS) entry which is preliminary data.</text>
</comment>
<keyword evidence="9" id="KW-1185">Reference proteome</keyword>
<keyword evidence="3" id="KW-0805">Transcription regulation</keyword>
<evidence type="ECO:0000259" key="7">
    <source>
        <dbReference type="PROSITE" id="PS51755"/>
    </source>
</evidence>
<evidence type="ECO:0000256" key="3">
    <source>
        <dbReference type="ARBA" id="ARBA00023015"/>
    </source>
</evidence>
<feature type="DNA-binding region" description="OmpR/PhoB-type" evidence="6">
    <location>
        <begin position="1"/>
        <end position="91"/>
    </location>
</feature>
<dbReference type="InterPro" id="IPR051677">
    <property type="entry name" value="AfsR-DnrI-RedD_regulator"/>
</dbReference>